<dbReference type="RefSeq" id="WP_086852353.1">
    <property type="nucleotide sequence ID" value="NZ_BAAASE010000003.1"/>
</dbReference>
<dbReference type="Gene3D" id="2.60.120.650">
    <property type="entry name" value="Cupin"/>
    <property type="match status" value="1"/>
</dbReference>
<comment type="caution">
    <text evidence="2">The sequence shown here is derived from an EMBL/GenBank/DDBJ whole genome shotgun (WGS) entry which is preliminary data.</text>
</comment>
<name>A0ABN3I7M5_9ACTN</name>
<dbReference type="EMBL" id="BAAASE010000003">
    <property type="protein sequence ID" value="GAA2396069.1"/>
    <property type="molecule type" value="Genomic_DNA"/>
</dbReference>
<feature type="domain" description="JmjC" evidence="1">
    <location>
        <begin position="90"/>
        <end position="245"/>
    </location>
</feature>
<evidence type="ECO:0000313" key="2">
    <source>
        <dbReference type="EMBL" id="GAA2396069.1"/>
    </source>
</evidence>
<accession>A0ABN3I7M5</accession>
<evidence type="ECO:0000259" key="1">
    <source>
        <dbReference type="PROSITE" id="PS51184"/>
    </source>
</evidence>
<dbReference type="PANTHER" id="PTHR12461:SF105">
    <property type="entry name" value="HYPOXIA-INDUCIBLE FACTOR 1-ALPHA INHIBITOR"/>
    <property type="match status" value="1"/>
</dbReference>
<reference evidence="2 3" key="1">
    <citation type="journal article" date="2019" name="Int. J. Syst. Evol. Microbiol.">
        <title>The Global Catalogue of Microorganisms (GCM) 10K type strain sequencing project: providing services to taxonomists for standard genome sequencing and annotation.</title>
        <authorList>
            <consortium name="The Broad Institute Genomics Platform"/>
            <consortium name="The Broad Institute Genome Sequencing Center for Infectious Disease"/>
            <person name="Wu L."/>
            <person name="Ma J."/>
        </authorList>
    </citation>
    <scope>NUCLEOTIDE SEQUENCE [LARGE SCALE GENOMIC DNA]</scope>
    <source>
        <strain evidence="2 3">JCM 4358</strain>
    </source>
</reference>
<dbReference type="PROSITE" id="PS51184">
    <property type="entry name" value="JMJC"/>
    <property type="match status" value="1"/>
</dbReference>
<evidence type="ECO:0000313" key="3">
    <source>
        <dbReference type="Proteomes" id="UP001499986"/>
    </source>
</evidence>
<dbReference type="InterPro" id="IPR003347">
    <property type="entry name" value="JmjC_dom"/>
</dbReference>
<dbReference type="Proteomes" id="UP001499986">
    <property type="component" value="Unassembled WGS sequence"/>
</dbReference>
<gene>
    <name evidence="2" type="ORF">GCM10010255_29420</name>
</gene>
<dbReference type="PANTHER" id="PTHR12461">
    <property type="entry name" value="HYPOXIA-INDUCIBLE FACTOR 1 ALPHA INHIBITOR-RELATED"/>
    <property type="match status" value="1"/>
</dbReference>
<protein>
    <recommendedName>
        <fullName evidence="1">JmjC domain-containing protein</fullName>
    </recommendedName>
</protein>
<proteinExistence type="predicted"/>
<dbReference type="InterPro" id="IPR041667">
    <property type="entry name" value="Cupin_8"/>
</dbReference>
<organism evidence="2 3">
    <name type="scientific">Streptomyces coeruleofuscus</name>
    <dbReference type="NCBI Taxonomy" id="66879"/>
    <lineage>
        <taxon>Bacteria</taxon>
        <taxon>Bacillati</taxon>
        <taxon>Actinomycetota</taxon>
        <taxon>Actinomycetes</taxon>
        <taxon>Kitasatosporales</taxon>
        <taxon>Streptomycetaceae</taxon>
        <taxon>Streptomyces</taxon>
    </lineage>
</organism>
<sequence length="276" mass="30163">MPMFRPLPASEEAPALHVRTRTPTVFRAAAATWPAVKDWSFPYLASLDPGLPVQLVAGNRETARTRFTSSTLGSYIGSLTRDAPSDDAPAYLKEFDLLKKFPQLRADLRSRELFPSGTIRSSATWIGPSRARTGLHCDLLDNLAVQIMGTKRFYLAGPGAVKRAGKESGKYDAWARLSLVGAEELAAGQEHGGFFVVDLEPGDVLYVPAYWWHEVVNLTPGVLLSGFFGPRTRVLSRWAWVQARECLHRAGLLGRGDCTCHDHSDSGAGRRSPGSA</sequence>
<dbReference type="SUPFAM" id="SSF51197">
    <property type="entry name" value="Clavaminate synthase-like"/>
    <property type="match status" value="1"/>
</dbReference>
<keyword evidence="3" id="KW-1185">Reference proteome</keyword>
<dbReference type="Pfam" id="PF13621">
    <property type="entry name" value="Cupin_8"/>
    <property type="match status" value="1"/>
</dbReference>
<dbReference type="SMART" id="SM00558">
    <property type="entry name" value="JmjC"/>
    <property type="match status" value="1"/>
</dbReference>